<proteinExistence type="inferred from homology"/>
<evidence type="ECO:0000256" key="4">
    <source>
        <dbReference type="ARBA" id="ARBA00022490"/>
    </source>
</evidence>
<keyword evidence="9" id="KW-0611">Plant defense</keyword>
<feature type="domain" description="NB-ARC" evidence="11">
    <location>
        <begin position="6"/>
        <end position="101"/>
    </location>
</feature>
<feature type="domain" description="Disease resistance protein winged helix" evidence="12">
    <location>
        <begin position="188"/>
        <end position="258"/>
    </location>
</feature>
<dbReference type="SUPFAM" id="SSF52540">
    <property type="entry name" value="P-loop containing nucleoside triphosphate hydrolases"/>
    <property type="match status" value="1"/>
</dbReference>
<dbReference type="PRINTS" id="PR00364">
    <property type="entry name" value="DISEASERSIST"/>
</dbReference>
<evidence type="ECO:0000256" key="6">
    <source>
        <dbReference type="ARBA" id="ARBA00022667"/>
    </source>
</evidence>
<dbReference type="Proteomes" id="UP000015453">
    <property type="component" value="Unassembled WGS sequence"/>
</dbReference>
<dbReference type="Pfam" id="PF00931">
    <property type="entry name" value="NB-ARC"/>
    <property type="match status" value="1"/>
</dbReference>
<comment type="caution">
    <text evidence="14">The sequence shown here is derived from an EMBL/GenBank/DDBJ whole genome shotgun (WGS) entry which is preliminary data.</text>
</comment>
<dbReference type="InterPro" id="IPR042197">
    <property type="entry name" value="Apaf_helical"/>
</dbReference>
<evidence type="ECO:0000256" key="8">
    <source>
        <dbReference type="ARBA" id="ARBA00022741"/>
    </source>
</evidence>
<evidence type="ECO:0000259" key="13">
    <source>
        <dbReference type="Pfam" id="PF23598"/>
    </source>
</evidence>
<evidence type="ECO:0000256" key="3">
    <source>
        <dbReference type="ARBA" id="ARBA00008894"/>
    </source>
</evidence>
<keyword evidence="15" id="KW-1185">Reference proteome</keyword>
<dbReference type="PANTHER" id="PTHR23155:SF1152">
    <property type="entry name" value="AAA+ ATPASE DOMAIN-CONTAINING PROTEIN"/>
    <property type="match status" value="1"/>
</dbReference>
<dbReference type="Gene3D" id="3.80.10.10">
    <property type="entry name" value="Ribonuclease Inhibitor"/>
    <property type="match status" value="1"/>
</dbReference>
<name>S8DYU0_9LAMI</name>
<evidence type="ECO:0000256" key="9">
    <source>
        <dbReference type="ARBA" id="ARBA00022821"/>
    </source>
</evidence>
<keyword evidence="6" id="KW-0381">Hypersensitive response</keyword>
<accession>S8DYU0</accession>
<feature type="non-terminal residue" evidence="14">
    <location>
        <position position="655"/>
    </location>
</feature>
<reference evidence="14 15" key="1">
    <citation type="journal article" date="2013" name="BMC Genomics">
        <title>The miniature genome of a carnivorous plant Genlisea aurea contains a low number of genes and short non-coding sequences.</title>
        <authorList>
            <person name="Leushkin E.V."/>
            <person name="Sutormin R.A."/>
            <person name="Nabieva E.R."/>
            <person name="Penin A.A."/>
            <person name="Kondrashov A.S."/>
            <person name="Logacheva M.D."/>
        </authorList>
    </citation>
    <scope>NUCLEOTIDE SEQUENCE [LARGE SCALE GENOMIC DNA]</scope>
</reference>
<dbReference type="FunFam" id="1.10.10.10:FF:000322">
    <property type="entry name" value="Probable disease resistance protein At1g63360"/>
    <property type="match status" value="1"/>
</dbReference>
<evidence type="ECO:0000256" key="10">
    <source>
        <dbReference type="ARBA" id="ARBA00022840"/>
    </source>
</evidence>
<protein>
    <submittedName>
        <fullName evidence="14">Uncharacterized protein</fullName>
    </submittedName>
</protein>
<dbReference type="Gene3D" id="1.10.10.10">
    <property type="entry name" value="Winged helix-like DNA-binding domain superfamily/Winged helix DNA-binding domain"/>
    <property type="match status" value="1"/>
</dbReference>
<feature type="domain" description="Disease resistance R13L4/SHOC-2-like LRR" evidence="13">
    <location>
        <begin position="311"/>
        <end position="602"/>
    </location>
</feature>
<evidence type="ECO:0000259" key="11">
    <source>
        <dbReference type="Pfam" id="PF00931"/>
    </source>
</evidence>
<dbReference type="InterPro" id="IPR002182">
    <property type="entry name" value="NB-ARC"/>
</dbReference>
<evidence type="ECO:0000313" key="14">
    <source>
        <dbReference type="EMBL" id="EPS65217.1"/>
    </source>
</evidence>
<sequence length="655" mass="75570">ILGEESSDEISSLKELSVKVHHLLYRRRYVIIVDDIWSLDAWDGVKRYIPDDGNKSRVLLTTRDENVASYVAASVSSTVIHHLGRMDKEKSWRLLEQRVFGEGACCPPELVKLGETMAEGCKGLPLAIVVIAGILSNAERTPDSWKRFAEDVNVALSKGGEQISEILSLSYHHLPHFLKPCFLYFSAFPEDHDIDASNLVKLWVAEGFLKAKEPSKLVEEIAYGCLEDLKRRNLIMATKEGYNGEIKICRIHDLLRQLCTSRAQEENFFHRAEDMMKPDILPSTTSKSQAHRISFSSHVSSRSVNLRRCSVRTALCFQHDKHLISKLLTCRLLRVLHIKAGKSWRFQSKLFELYHLRYLAFTYKRNVDFHLPEDIRNLKNLETLIANPRPLCGSSRETVILPPEFWTMKNLRHVMLYRCVVLPDPISPSLPLENLLTLSNLYNFRCKEEVVELIPNVRKIAVFYELDCQRESWYDYKLGNFGRFIHLESMRIELEEVRYRLDWCKRNPFLECLVLPQSLRRLRIDGGAARIPWEVMTNALGSLPNLESLKLWHDVCSGDVWETEEGCFENLRVLEIRCTTDLKCWITESSSHFRSLERLVLRSCGELAELPDCIGDVPTLQLIKVDDHQKAVVDWARRIGIQQRGNGNELLDIEV</sequence>
<dbReference type="OrthoDB" id="1478287at2759"/>
<keyword evidence="4" id="KW-0963">Cytoplasm</keyword>
<evidence type="ECO:0000256" key="2">
    <source>
        <dbReference type="ARBA" id="ARBA00004496"/>
    </source>
</evidence>
<dbReference type="GO" id="GO:0009626">
    <property type="term" value="P:plant-type hypersensitive response"/>
    <property type="evidence" value="ECO:0007669"/>
    <property type="project" value="UniProtKB-KW"/>
</dbReference>
<dbReference type="Pfam" id="PF23598">
    <property type="entry name" value="LRR_14"/>
    <property type="match status" value="1"/>
</dbReference>
<dbReference type="InterPro" id="IPR036388">
    <property type="entry name" value="WH-like_DNA-bd_sf"/>
</dbReference>
<comment type="subcellular location">
    <subcellularLocation>
        <location evidence="2">Cytoplasm</location>
    </subcellularLocation>
</comment>
<dbReference type="Gene3D" id="3.40.50.300">
    <property type="entry name" value="P-loop containing nucleotide triphosphate hydrolases"/>
    <property type="match status" value="1"/>
</dbReference>
<dbReference type="EMBL" id="AUSU01004359">
    <property type="protein sequence ID" value="EPS65217.1"/>
    <property type="molecule type" value="Genomic_DNA"/>
</dbReference>
<dbReference type="Pfam" id="PF23559">
    <property type="entry name" value="WHD_DRP"/>
    <property type="match status" value="1"/>
</dbReference>
<evidence type="ECO:0000313" key="15">
    <source>
        <dbReference type="Proteomes" id="UP000015453"/>
    </source>
</evidence>
<comment type="function">
    <text evidence="1">Confers resistance to late blight (Phytophthora infestans) races carrying the avirulence gene Avr1. Resistance proteins guard the plant against pathogens that contain an appropriate avirulence protein via an indirect interaction with this avirulence protein. That triggers a defense system including the hypersensitive response, which restricts the pathogen growth.</text>
</comment>
<feature type="non-terminal residue" evidence="14">
    <location>
        <position position="1"/>
    </location>
</feature>
<dbReference type="Gene3D" id="1.10.8.430">
    <property type="entry name" value="Helical domain of apoptotic protease-activating factors"/>
    <property type="match status" value="1"/>
</dbReference>
<dbReference type="AlphaFoldDB" id="S8DYU0"/>
<dbReference type="InterPro" id="IPR055414">
    <property type="entry name" value="LRR_R13L4/SHOC2-like"/>
</dbReference>
<keyword evidence="5" id="KW-0433">Leucine-rich repeat</keyword>
<dbReference type="InterPro" id="IPR027417">
    <property type="entry name" value="P-loop_NTPase"/>
</dbReference>
<evidence type="ECO:0000256" key="5">
    <source>
        <dbReference type="ARBA" id="ARBA00022614"/>
    </source>
</evidence>
<dbReference type="InterPro" id="IPR044974">
    <property type="entry name" value="Disease_R_plants"/>
</dbReference>
<dbReference type="InterPro" id="IPR058922">
    <property type="entry name" value="WHD_DRP"/>
</dbReference>
<evidence type="ECO:0000256" key="1">
    <source>
        <dbReference type="ARBA" id="ARBA00002074"/>
    </source>
</evidence>
<evidence type="ECO:0000259" key="12">
    <source>
        <dbReference type="Pfam" id="PF23559"/>
    </source>
</evidence>
<keyword evidence="8" id="KW-0547">Nucleotide-binding</keyword>
<organism evidence="14 15">
    <name type="scientific">Genlisea aurea</name>
    <dbReference type="NCBI Taxonomy" id="192259"/>
    <lineage>
        <taxon>Eukaryota</taxon>
        <taxon>Viridiplantae</taxon>
        <taxon>Streptophyta</taxon>
        <taxon>Embryophyta</taxon>
        <taxon>Tracheophyta</taxon>
        <taxon>Spermatophyta</taxon>
        <taxon>Magnoliopsida</taxon>
        <taxon>eudicotyledons</taxon>
        <taxon>Gunneridae</taxon>
        <taxon>Pentapetalae</taxon>
        <taxon>asterids</taxon>
        <taxon>lamiids</taxon>
        <taxon>Lamiales</taxon>
        <taxon>Lentibulariaceae</taxon>
        <taxon>Genlisea</taxon>
    </lineage>
</organism>
<dbReference type="SUPFAM" id="SSF52058">
    <property type="entry name" value="L domain-like"/>
    <property type="match status" value="1"/>
</dbReference>
<gene>
    <name evidence="14" type="ORF">M569_09562</name>
</gene>
<dbReference type="GO" id="GO:0005737">
    <property type="term" value="C:cytoplasm"/>
    <property type="evidence" value="ECO:0007669"/>
    <property type="project" value="UniProtKB-SubCell"/>
</dbReference>
<dbReference type="GO" id="GO:0043531">
    <property type="term" value="F:ADP binding"/>
    <property type="evidence" value="ECO:0007669"/>
    <property type="project" value="InterPro"/>
</dbReference>
<dbReference type="GO" id="GO:0005524">
    <property type="term" value="F:ATP binding"/>
    <property type="evidence" value="ECO:0007669"/>
    <property type="project" value="UniProtKB-KW"/>
</dbReference>
<keyword evidence="10" id="KW-0067">ATP-binding</keyword>
<dbReference type="PANTHER" id="PTHR23155">
    <property type="entry name" value="DISEASE RESISTANCE PROTEIN RP"/>
    <property type="match status" value="1"/>
</dbReference>
<comment type="similarity">
    <text evidence="3">Belongs to the disease resistance NB-LRR family.</text>
</comment>
<keyword evidence="7" id="KW-0677">Repeat</keyword>
<evidence type="ECO:0000256" key="7">
    <source>
        <dbReference type="ARBA" id="ARBA00022737"/>
    </source>
</evidence>
<dbReference type="InterPro" id="IPR032675">
    <property type="entry name" value="LRR_dom_sf"/>
</dbReference>